<keyword evidence="1" id="KW-0812">Transmembrane</keyword>
<feature type="chain" id="PRO_5035739417" evidence="2">
    <location>
        <begin position="23"/>
        <end position="115"/>
    </location>
</feature>
<evidence type="ECO:0000256" key="1">
    <source>
        <dbReference type="SAM" id="Phobius"/>
    </source>
</evidence>
<dbReference type="AlphaFoldDB" id="A0A8T2S2D2"/>
<keyword evidence="2" id="KW-0732">Signal</keyword>
<comment type="caution">
    <text evidence="3">The sequence shown here is derived from an EMBL/GenBank/DDBJ whole genome shotgun (WGS) entry which is preliminary data.</text>
</comment>
<sequence length="115" mass="13291">MFSFILIIYNIFLLLRIQCARKAENDTMEFFLPHGLLLTHVKRSSDSNGGVGQRYIQRKQPYFHPFVDILTVFLTVLLTVAYMSCIVACMETMSCPLLLHYRSSCRKKQIPIIDG</sequence>
<proteinExistence type="predicted"/>
<organism evidence="3 4">
    <name type="scientific">Ceratopteris richardii</name>
    <name type="common">Triangle waterfern</name>
    <dbReference type="NCBI Taxonomy" id="49495"/>
    <lineage>
        <taxon>Eukaryota</taxon>
        <taxon>Viridiplantae</taxon>
        <taxon>Streptophyta</taxon>
        <taxon>Embryophyta</taxon>
        <taxon>Tracheophyta</taxon>
        <taxon>Polypodiopsida</taxon>
        <taxon>Polypodiidae</taxon>
        <taxon>Polypodiales</taxon>
        <taxon>Pteridineae</taxon>
        <taxon>Pteridaceae</taxon>
        <taxon>Parkerioideae</taxon>
        <taxon>Ceratopteris</taxon>
    </lineage>
</organism>
<accession>A0A8T2S2D2</accession>
<evidence type="ECO:0000313" key="3">
    <source>
        <dbReference type="EMBL" id="KAH7306325.1"/>
    </source>
</evidence>
<reference evidence="3" key="1">
    <citation type="submission" date="2021-08" db="EMBL/GenBank/DDBJ databases">
        <title>WGS assembly of Ceratopteris richardii.</title>
        <authorList>
            <person name="Marchant D.B."/>
            <person name="Chen G."/>
            <person name="Jenkins J."/>
            <person name="Shu S."/>
            <person name="Leebens-Mack J."/>
            <person name="Grimwood J."/>
            <person name="Schmutz J."/>
            <person name="Soltis P."/>
            <person name="Soltis D."/>
            <person name="Chen Z.-H."/>
        </authorList>
    </citation>
    <scope>NUCLEOTIDE SEQUENCE</scope>
    <source>
        <strain evidence="3">Whitten #5841</strain>
        <tissue evidence="3">Leaf</tissue>
    </source>
</reference>
<gene>
    <name evidence="3" type="ORF">KP509_22G006600</name>
</gene>
<protein>
    <submittedName>
        <fullName evidence="3">Uncharacterized protein</fullName>
    </submittedName>
</protein>
<keyword evidence="1" id="KW-0472">Membrane</keyword>
<dbReference type="EMBL" id="CM035427">
    <property type="protein sequence ID" value="KAH7306325.1"/>
    <property type="molecule type" value="Genomic_DNA"/>
</dbReference>
<dbReference type="Proteomes" id="UP000825935">
    <property type="component" value="Chromosome 22"/>
</dbReference>
<feature type="transmembrane region" description="Helical" evidence="1">
    <location>
        <begin position="69"/>
        <end position="99"/>
    </location>
</feature>
<evidence type="ECO:0000256" key="2">
    <source>
        <dbReference type="SAM" id="SignalP"/>
    </source>
</evidence>
<feature type="signal peptide" evidence="2">
    <location>
        <begin position="1"/>
        <end position="22"/>
    </location>
</feature>
<keyword evidence="1" id="KW-1133">Transmembrane helix</keyword>
<evidence type="ECO:0000313" key="4">
    <source>
        <dbReference type="Proteomes" id="UP000825935"/>
    </source>
</evidence>
<name>A0A8T2S2D2_CERRI</name>
<keyword evidence="4" id="KW-1185">Reference proteome</keyword>